<accession>A0AAD7VPP8</accession>
<feature type="compositionally biased region" description="Basic and acidic residues" evidence="7">
    <location>
        <begin position="295"/>
        <end position="315"/>
    </location>
</feature>
<feature type="compositionally biased region" description="Acidic residues" evidence="7">
    <location>
        <begin position="232"/>
        <end position="241"/>
    </location>
</feature>
<evidence type="ECO:0000256" key="2">
    <source>
        <dbReference type="ARBA" id="ARBA00007838"/>
    </source>
</evidence>
<sequence length="482" mass="52848">MSGLLPIATYTLKVPPGVPVTASEEDFPVTLRITMAAIDPEAVDDKKAPSTLRILKKPTAFPDGGLLLGDDEDDDEDDEDFEGDDEEDDDEDDDEDDEEEEEEEEEEKEKKSKKTNGVKESKKDADVEMGDGDDDEDDDDEDDDDEDEDEYEIEDVVLCTLSPETLYQQPLDLVITPDEEILFEVTGSYTICLIGNYVDHPYDRQDDFDESESDEDYDLSPDEDELIHGYGDEDESDELDSVDEHPRVKELPNVEEEIKKEAKALKEEAKAEAKAAVKEKGKKANGKRPAEEEEVKEKNLDDMIEKDNKGAEKLSKKQAAKKLKGADGSAAPAPAEKESLKDKKVTFAKNLEQGPTGSGAPNKAAEPAKTVQVKKLEGGLAIEDRKVGDGTGAKNGQKVGVRYIGKLSNGKVFDSNTKGKPFVFTLGKGEVIKGWDLGVKGMAVNGERRIIVPAPLAYGKKSLPGIPANSTLTFDVKLISIK</sequence>
<dbReference type="InterPro" id="IPR046357">
    <property type="entry name" value="PPIase_dom_sf"/>
</dbReference>
<feature type="region of interest" description="Disordered" evidence="7">
    <location>
        <begin position="199"/>
        <end position="343"/>
    </location>
</feature>
<evidence type="ECO:0000256" key="4">
    <source>
        <dbReference type="ARBA" id="ARBA00023235"/>
    </source>
</evidence>
<feature type="compositionally biased region" description="Basic and acidic residues" evidence="7">
    <location>
        <begin position="117"/>
        <end position="126"/>
    </location>
</feature>
<dbReference type="Proteomes" id="UP001217417">
    <property type="component" value="Unassembled WGS sequence"/>
</dbReference>
<feature type="domain" description="PPIase FKBP-type" evidence="8">
    <location>
        <begin position="396"/>
        <end position="482"/>
    </location>
</feature>
<evidence type="ECO:0000313" key="10">
    <source>
        <dbReference type="Proteomes" id="UP001217417"/>
    </source>
</evidence>
<comment type="catalytic activity">
    <reaction evidence="1 5 6">
        <text>[protein]-peptidylproline (omega=180) = [protein]-peptidylproline (omega=0)</text>
        <dbReference type="Rhea" id="RHEA:16237"/>
        <dbReference type="Rhea" id="RHEA-COMP:10747"/>
        <dbReference type="Rhea" id="RHEA-COMP:10748"/>
        <dbReference type="ChEBI" id="CHEBI:83833"/>
        <dbReference type="ChEBI" id="CHEBI:83834"/>
        <dbReference type="EC" id="5.2.1.8"/>
    </reaction>
</comment>
<dbReference type="AlphaFoldDB" id="A0AAD7VPP8"/>
<feature type="compositionally biased region" description="Basic and acidic residues" evidence="7">
    <location>
        <begin position="242"/>
        <end position="279"/>
    </location>
</feature>
<proteinExistence type="inferred from homology"/>
<keyword evidence="10" id="KW-1185">Reference proteome</keyword>
<dbReference type="RefSeq" id="XP_056040149.1">
    <property type="nucleotide sequence ID" value="XM_056189771.1"/>
</dbReference>
<dbReference type="FunFam" id="3.10.50.40:FF:000006">
    <property type="entry name" value="Peptidyl-prolyl cis-trans isomerase"/>
    <property type="match status" value="1"/>
</dbReference>
<dbReference type="PIRSF" id="PIRSF001473">
    <property type="entry name" value="FK506-bp_FPR3"/>
    <property type="match status" value="1"/>
</dbReference>
<dbReference type="EMBL" id="JARPMG010000013">
    <property type="protein sequence ID" value="KAJ8096699.1"/>
    <property type="molecule type" value="Genomic_DNA"/>
</dbReference>
<evidence type="ECO:0000256" key="7">
    <source>
        <dbReference type="SAM" id="MobiDB-lite"/>
    </source>
</evidence>
<dbReference type="InterPro" id="IPR023566">
    <property type="entry name" value="PPIase_Fpr3/Fpr4-like"/>
</dbReference>
<feature type="compositionally biased region" description="Acidic residues" evidence="7">
    <location>
        <begin position="69"/>
        <end position="107"/>
    </location>
</feature>
<evidence type="ECO:0000313" key="9">
    <source>
        <dbReference type="EMBL" id="KAJ8096699.1"/>
    </source>
</evidence>
<dbReference type="GO" id="GO:0000785">
    <property type="term" value="C:chromatin"/>
    <property type="evidence" value="ECO:0007669"/>
    <property type="project" value="TreeGrafter"/>
</dbReference>
<feature type="compositionally biased region" description="Acidic residues" evidence="7">
    <location>
        <begin position="127"/>
        <end position="155"/>
    </location>
</feature>
<name>A0AAD7VPP8_9ASCO</name>
<gene>
    <name evidence="9" type="ORF">POJ06DRAFT_278829</name>
</gene>
<dbReference type="Pfam" id="PF17800">
    <property type="entry name" value="NPL"/>
    <property type="match status" value="1"/>
</dbReference>
<dbReference type="PANTHER" id="PTHR43811:SF19">
    <property type="entry name" value="39 KDA FK506-BINDING NUCLEAR PROTEIN"/>
    <property type="match status" value="1"/>
</dbReference>
<evidence type="ECO:0000256" key="1">
    <source>
        <dbReference type="ARBA" id="ARBA00000971"/>
    </source>
</evidence>
<dbReference type="InterPro" id="IPR001179">
    <property type="entry name" value="PPIase_FKBP_dom"/>
</dbReference>
<dbReference type="Gene3D" id="2.60.120.340">
    <property type="entry name" value="Nucleoplasmin core domain"/>
    <property type="match status" value="1"/>
</dbReference>
<organism evidence="9 10">
    <name type="scientific">Lipomyces tetrasporus</name>
    <dbReference type="NCBI Taxonomy" id="54092"/>
    <lineage>
        <taxon>Eukaryota</taxon>
        <taxon>Fungi</taxon>
        <taxon>Dikarya</taxon>
        <taxon>Ascomycota</taxon>
        <taxon>Saccharomycotina</taxon>
        <taxon>Lipomycetes</taxon>
        <taxon>Lipomycetales</taxon>
        <taxon>Lipomycetaceae</taxon>
        <taxon>Lipomyces</taxon>
    </lineage>
</organism>
<evidence type="ECO:0000256" key="3">
    <source>
        <dbReference type="ARBA" id="ARBA00023110"/>
    </source>
</evidence>
<feature type="region of interest" description="Disordered" evidence="7">
    <location>
        <begin position="40"/>
        <end position="156"/>
    </location>
</feature>
<keyword evidence="4 5" id="KW-0413">Isomerase</keyword>
<dbReference type="EC" id="5.2.1.8" evidence="5"/>
<protein>
    <recommendedName>
        <fullName evidence="5">FK506-binding protein</fullName>
        <ecNumber evidence="5">5.2.1.8</ecNumber>
    </recommendedName>
</protein>
<evidence type="ECO:0000256" key="5">
    <source>
        <dbReference type="PIRNR" id="PIRNR001473"/>
    </source>
</evidence>
<dbReference type="GeneID" id="80884937"/>
<comment type="caution">
    <text evidence="9">The sequence shown here is derived from an EMBL/GenBank/DDBJ whole genome shotgun (WGS) entry which is preliminary data.</text>
</comment>
<comment type="similarity">
    <text evidence="2">Belongs to the FKBP-type PPIase family. FKBP3/4 subfamily.</text>
</comment>
<dbReference type="PROSITE" id="PS50059">
    <property type="entry name" value="FKBP_PPIASE"/>
    <property type="match status" value="1"/>
</dbReference>
<evidence type="ECO:0000259" key="8">
    <source>
        <dbReference type="PROSITE" id="PS50059"/>
    </source>
</evidence>
<dbReference type="Gene3D" id="3.10.50.40">
    <property type="match status" value="1"/>
</dbReference>
<dbReference type="GO" id="GO:0005730">
    <property type="term" value="C:nucleolus"/>
    <property type="evidence" value="ECO:0007669"/>
    <property type="project" value="TreeGrafter"/>
</dbReference>
<keyword evidence="3 5" id="KW-0697">Rotamase</keyword>
<reference evidence="9" key="1">
    <citation type="submission" date="2023-03" db="EMBL/GenBank/DDBJ databases">
        <title>Near-Complete genome sequence of Lipomyces tetrasporous NRRL Y-64009, an oleaginous yeast capable of growing on lignocellulosic hydrolysates.</title>
        <authorList>
            <consortium name="Lawrence Berkeley National Laboratory"/>
            <person name="Jagtap S.S."/>
            <person name="Liu J.-J."/>
            <person name="Walukiewicz H.E."/>
            <person name="Pangilinan J."/>
            <person name="Lipzen A."/>
            <person name="Ahrendt S."/>
            <person name="Koriabine M."/>
            <person name="Cobaugh K."/>
            <person name="Salamov A."/>
            <person name="Yoshinaga Y."/>
            <person name="Ng V."/>
            <person name="Daum C."/>
            <person name="Grigoriev I.V."/>
            <person name="Slininger P.J."/>
            <person name="Dien B.S."/>
            <person name="Jin Y.-S."/>
            <person name="Rao C.V."/>
        </authorList>
    </citation>
    <scope>NUCLEOTIDE SEQUENCE</scope>
    <source>
        <strain evidence="9">NRRL Y-64009</strain>
    </source>
</reference>
<dbReference type="SUPFAM" id="SSF54534">
    <property type="entry name" value="FKBP-like"/>
    <property type="match status" value="1"/>
</dbReference>
<dbReference type="InterPro" id="IPR041232">
    <property type="entry name" value="NPL"/>
</dbReference>
<evidence type="ECO:0000256" key="6">
    <source>
        <dbReference type="PROSITE-ProRule" id="PRU00277"/>
    </source>
</evidence>
<dbReference type="GO" id="GO:0003755">
    <property type="term" value="F:peptidyl-prolyl cis-trans isomerase activity"/>
    <property type="evidence" value="ECO:0007669"/>
    <property type="project" value="UniProtKB-KW"/>
</dbReference>
<dbReference type="Pfam" id="PF00254">
    <property type="entry name" value="FKBP_C"/>
    <property type="match status" value="1"/>
</dbReference>
<feature type="compositionally biased region" description="Acidic residues" evidence="7">
    <location>
        <begin position="206"/>
        <end position="225"/>
    </location>
</feature>
<dbReference type="PANTHER" id="PTHR43811">
    <property type="entry name" value="FKBP-TYPE PEPTIDYL-PROLYL CIS-TRANS ISOMERASE FKPA"/>
    <property type="match status" value="1"/>
</dbReference>